<dbReference type="PANTHER" id="PTHR21310">
    <property type="entry name" value="AMINOGLYCOSIDE PHOSPHOTRANSFERASE-RELATED-RELATED"/>
    <property type="match status" value="1"/>
</dbReference>
<dbReference type="Gene3D" id="3.30.200.20">
    <property type="entry name" value="Phosphorylase Kinase, domain 1"/>
    <property type="match status" value="1"/>
</dbReference>
<dbReference type="SUPFAM" id="SSF56112">
    <property type="entry name" value="Protein kinase-like (PK-like)"/>
    <property type="match status" value="1"/>
</dbReference>
<dbReference type="InterPro" id="IPR051678">
    <property type="entry name" value="AGP_Transferase"/>
</dbReference>
<dbReference type="EC" id="2.7.1.-" evidence="2"/>
<dbReference type="Proteomes" id="UP001389717">
    <property type="component" value="Unassembled WGS sequence"/>
</dbReference>
<protein>
    <submittedName>
        <fullName evidence="2">Aminoglycoside phosphotransferase family protein</fullName>
        <ecNumber evidence="2">2.7.1.-</ecNumber>
    </submittedName>
</protein>
<keyword evidence="2" id="KW-0808">Transferase</keyword>
<dbReference type="InterPro" id="IPR011009">
    <property type="entry name" value="Kinase-like_dom_sf"/>
</dbReference>
<keyword evidence="3" id="KW-1185">Reference proteome</keyword>
<dbReference type="PANTHER" id="PTHR21310:SF42">
    <property type="entry name" value="BIFUNCTIONAL AAC_APH"/>
    <property type="match status" value="1"/>
</dbReference>
<evidence type="ECO:0000313" key="2">
    <source>
        <dbReference type="EMBL" id="MEL3972918.1"/>
    </source>
</evidence>
<proteinExistence type="predicted"/>
<evidence type="ECO:0000313" key="3">
    <source>
        <dbReference type="Proteomes" id="UP001389717"/>
    </source>
</evidence>
<dbReference type="EMBL" id="JBBYAF010000020">
    <property type="protein sequence ID" value="MEL3972918.1"/>
    <property type="molecule type" value="Genomic_DNA"/>
</dbReference>
<dbReference type="RefSeq" id="WP_341983720.1">
    <property type="nucleotide sequence ID" value="NZ_JBBYAF010000020.1"/>
</dbReference>
<feature type="domain" description="Aminoglycoside phosphotransferase" evidence="1">
    <location>
        <begin position="22"/>
        <end position="235"/>
    </location>
</feature>
<comment type="caution">
    <text evidence="2">The sequence shown here is derived from an EMBL/GenBank/DDBJ whole genome shotgun (WGS) entry which is preliminary data.</text>
</comment>
<accession>A0ABU9KDI6</accession>
<dbReference type="InterPro" id="IPR002575">
    <property type="entry name" value="Aminoglycoside_PTrfase"/>
</dbReference>
<name>A0ABU9KDI6_9BACI</name>
<evidence type="ECO:0000259" key="1">
    <source>
        <dbReference type="Pfam" id="PF01636"/>
    </source>
</evidence>
<dbReference type="GO" id="GO:0016740">
    <property type="term" value="F:transferase activity"/>
    <property type="evidence" value="ECO:0007669"/>
    <property type="project" value="UniProtKB-KW"/>
</dbReference>
<reference evidence="2 3" key="1">
    <citation type="submission" date="2024-04" db="EMBL/GenBank/DDBJ databases">
        <title>Bacillus oryzaecorticis sp. nov., a moderately halophilic bacterium isolated from rice husks.</title>
        <authorList>
            <person name="Zhu H.-S."/>
        </authorList>
    </citation>
    <scope>NUCLEOTIDE SEQUENCE [LARGE SCALE GENOMIC DNA]</scope>
    <source>
        <strain evidence="2 3">ZC255</strain>
    </source>
</reference>
<dbReference type="Gene3D" id="3.90.1200.10">
    <property type="match status" value="1"/>
</dbReference>
<sequence>MEDKINLIKEKVPHLDIKQYHQNKQGQNNDVLIVNNEWVFRFPKYRAGIEQLKKETAILDYVSSKLSLLVPQPCYQFFLPEEPGKVFTGYRILPGNPLWKKDMSCLDTNQIQKAAEVLAVFLKELHSLPLDSELSSIQRSESTCFKEMRDLYERLKTKIYPFMKQESIEEVDNRFTDFFHSCETVEPCIIHGDFGCSNILWDKGTVSGIIDFGGAGISDPAYDVAGLLASYGEQFFRMMIPHYPEIMTFQDRVYFYQSTFALQEALFGIENDDREAFENGISGYRK</sequence>
<organism evidence="2 3">
    <name type="scientific">Rossellomorea oryzaecorticis</name>
    <dbReference type="NCBI Taxonomy" id="1396505"/>
    <lineage>
        <taxon>Bacteria</taxon>
        <taxon>Bacillati</taxon>
        <taxon>Bacillota</taxon>
        <taxon>Bacilli</taxon>
        <taxon>Bacillales</taxon>
        <taxon>Bacillaceae</taxon>
        <taxon>Rossellomorea</taxon>
    </lineage>
</organism>
<gene>
    <name evidence="2" type="ORF">AAEO50_11550</name>
</gene>
<dbReference type="Pfam" id="PF01636">
    <property type="entry name" value="APH"/>
    <property type="match status" value="1"/>
</dbReference>